<keyword evidence="9 10" id="KW-0472">Membrane</keyword>
<comment type="caution">
    <text evidence="11">The sequence shown here is derived from an EMBL/GenBank/DDBJ whole genome shotgun (WGS) entry which is preliminary data.</text>
</comment>
<evidence type="ECO:0000256" key="2">
    <source>
        <dbReference type="ARBA" id="ARBA00006185"/>
    </source>
</evidence>
<evidence type="ECO:0000256" key="9">
    <source>
        <dbReference type="ARBA" id="ARBA00023136"/>
    </source>
</evidence>
<dbReference type="Pfam" id="PF04109">
    <property type="entry name" value="ATG9"/>
    <property type="match status" value="1"/>
</dbReference>
<dbReference type="PANTHER" id="PTHR13038:SF10">
    <property type="entry name" value="AUTOPHAGY-RELATED PROTEIN 9"/>
    <property type="match status" value="1"/>
</dbReference>
<dbReference type="PANTHER" id="PTHR13038">
    <property type="entry name" value="APG9 AUTOPHAGY 9"/>
    <property type="match status" value="1"/>
</dbReference>
<evidence type="ECO:0000256" key="7">
    <source>
        <dbReference type="ARBA" id="ARBA00023006"/>
    </source>
</evidence>
<proteinExistence type="inferred from homology"/>
<keyword evidence="12" id="KW-1185">Reference proteome</keyword>
<accession>A0ABQ7GIQ8</accession>
<evidence type="ECO:0000256" key="10">
    <source>
        <dbReference type="RuleBase" id="RU364027"/>
    </source>
</evidence>
<evidence type="ECO:0000256" key="1">
    <source>
        <dbReference type="ARBA" id="ARBA00004511"/>
    </source>
</evidence>
<comment type="function">
    <text evidence="10">Phospholipid scramblase involved in autophagy. Cycles between the preautophagosomal structure/phagophore assembly site (PAS) and the cytoplasmic vesicle pool and supplies membrane for the growing autophagosome. Lipid scramblase activity plays a key role in preautophagosomal structure/phagophore assembly by distributing the phospholipids that arrive through ATG2 from the cytoplasmic to the luminal leaflet of the bilayer, thereby driving autophagosomal membrane expansion.</text>
</comment>
<keyword evidence="7 10" id="KW-0072">Autophagy</keyword>
<evidence type="ECO:0000256" key="5">
    <source>
        <dbReference type="ARBA" id="ARBA00022692"/>
    </source>
</evidence>
<keyword evidence="8 10" id="KW-0445">Lipid transport</keyword>
<gene>
    <name evidence="11" type="ORF">DUNSADRAFT_8828</name>
</gene>
<comment type="subcellular location">
    <subcellularLocation>
        <location evidence="1 10">Preautophagosomal structure membrane</location>
        <topology evidence="1 10">Multi-pass membrane protein</topology>
    </subcellularLocation>
</comment>
<sequence length="88" mass="10273">MNENPTAYDPERAMQDVVAHTHHLPRQWRGRAHTLEVQQAFNQLFQYKVLLFLEELASVILTPFMLFYTLPQCAGKLRTTGRVEFHCA</sequence>
<reference evidence="11" key="1">
    <citation type="submission" date="2017-08" db="EMBL/GenBank/DDBJ databases">
        <authorList>
            <person name="Polle J.E."/>
            <person name="Barry K."/>
            <person name="Cushman J."/>
            <person name="Schmutz J."/>
            <person name="Tran D."/>
            <person name="Hathwaick L.T."/>
            <person name="Yim W.C."/>
            <person name="Jenkins J."/>
            <person name="Mckie-Krisberg Z.M."/>
            <person name="Prochnik S."/>
            <person name="Lindquist E."/>
            <person name="Dockter R.B."/>
            <person name="Adam C."/>
            <person name="Molina H."/>
            <person name="Bunkerborg J."/>
            <person name="Jin E."/>
            <person name="Buchheim M."/>
            <person name="Magnuson J."/>
        </authorList>
    </citation>
    <scope>NUCLEOTIDE SEQUENCE</scope>
    <source>
        <strain evidence="11">CCAP 19/18</strain>
    </source>
</reference>
<dbReference type="InterPro" id="IPR007241">
    <property type="entry name" value="Autophagy-rel_prot_9"/>
</dbReference>
<dbReference type="EMBL" id="MU069754">
    <property type="protein sequence ID" value="KAF5834472.1"/>
    <property type="molecule type" value="Genomic_DNA"/>
</dbReference>
<comment type="caution">
    <text evidence="10">Lacks conserved residue(s) required for the propagation of feature annotation.</text>
</comment>
<feature type="transmembrane region" description="Helical" evidence="10">
    <location>
        <begin position="49"/>
        <end position="70"/>
    </location>
</feature>
<dbReference type="Proteomes" id="UP000815325">
    <property type="component" value="Unassembled WGS sequence"/>
</dbReference>
<protein>
    <recommendedName>
        <fullName evidence="3 10">Autophagy-related protein 9</fullName>
    </recommendedName>
</protein>
<comment type="similarity">
    <text evidence="2 10">Belongs to the ATG9 family.</text>
</comment>
<organism evidence="11 12">
    <name type="scientific">Dunaliella salina</name>
    <name type="common">Green alga</name>
    <name type="synonym">Protococcus salinus</name>
    <dbReference type="NCBI Taxonomy" id="3046"/>
    <lineage>
        <taxon>Eukaryota</taxon>
        <taxon>Viridiplantae</taxon>
        <taxon>Chlorophyta</taxon>
        <taxon>core chlorophytes</taxon>
        <taxon>Chlorophyceae</taxon>
        <taxon>CS clade</taxon>
        <taxon>Chlamydomonadales</taxon>
        <taxon>Dunaliellaceae</taxon>
        <taxon>Dunaliella</taxon>
    </lineage>
</organism>
<keyword evidence="6 10" id="KW-1133">Transmembrane helix</keyword>
<evidence type="ECO:0000256" key="6">
    <source>
        <dbReference type="ARBA" id="ARBA00022989"/>
    </source>
</evidence>
<keyword evidence="4 10" id="KW-0813">Transport</keyword>
<keyword evidence="5 10" id="KW-0812">Transmembrane</keyword>
<evidence type="ECO:0000313" key="11">
    <source>
        <dbReference type="EMBL" id="KAF5834472.1"/>
    </source>
</evidence>
<evidence type="ECO:0000256" key="8">
    <source>
        <dbReference type="ARBA" id="ARBA00023055"/>
    </source>
</evidence>
<evidence type="ECO:0000256" key="3">
    <source>
        <dbReference type="ARBA" id="ARBA00018074"/>
    </source>
</evidence>
<evidence type="ECO:0000256" key="4">
    <source>
        <dbReference type="ARBA" id="ARBA00022448"/>
    </source>
</evidence>
<name>A0ABQ7GIQ8_DUNSA</name>
<evidence type="ECO:0000313" key="12">
    <source>
        <dbReference type="Proteomes" id="UP000815325"/>
    </source>
</evidence>